<organism evidence="2 3">
    <name type="scientific">Flavobacterium fluviale</name>
    <dbReference type="NCBI Taxonomy" id="2249356"/>
    <lineage>
        <taxon>Bacteria</taxon>
        <taxon>Pseudomonadati</taxon>
        <taxon>Bacteroidota</taxon>
        <taxon>Flavobacteriia</taxon>
        <taxon>Flavobacteriales</taxon>
        <taxon>Flavobacteriaceae</taxon>
        <taxon>Flavobacterium</taxon>
    </lineage>
</organism>
<reference evidence="2 3" key="1">
    <citation type="submission" date="2018-06" db="EMBL/GenBank/DDBJ databases">
        <title>Genome sequencing of Flavobacterium.</title>
        <authorList>
            <person name="Baek M.-G."/>
            <person name="Yi H."/>
        </authorList>
    </citation>
    <scope>NUCLEOTIDE SEQUENCE [LARGE SCALE GENOMIC DNA]</scope>
    <source>
        <strain evidence="2 3">HYN0086</strain>
    </source>
</reference>
<keyword evidence="1" id="KW-0472">Membrane</keyword>
<dbReference type="Proteomes" id="UP000251561">
    <property type="component" value="Chromosome"/>
</dbReference>
<feature type="transmembrane region" description="Helical" evidence="1">
    <location>
        <begin position="20"/>
        <end position="44"/>
    </location>
</feature>
<dbReference type="RefSeq" id="WP_113677702.1">
    <property type="nucleotide sequence ID" value="NZ_CP030261.1"/>
</dbReference>
<dbReference type="KEGG" id="ffl:HYN86_08845"/>
<sequence>MQTNQIKNLTNEQLLKRRNLLKGVVIGFLTIAVLAVGILIYLYATKGFENFNIATLIPVFALPVTLMPALSSLAMINKEMKVRGLK</sequence>
<dbReference type="AlphaFoldDB" id="A0A344LS09"/>
<gene>
    <name evidence="2" type="ORF">HYN86_08845</name>
</gene>
<proteinExistence type="predicted"/>
<keyword evidence="1" id="KW-1133">Transmembrane helix</keyword>
<evidence type="ECO:0000256" key="1">
    <source>
        <dbReference type="SAM" id="Phobius"/>
    </source>
</evidence>
<feature type="transmembrane region" description="Helical" evidence="1">
    <location>
        <begin position="56"/>
        <end position="76"/>
    </location>
</feature>
<name>A0A344LS09_9FLAO</name>
<dbReference type="EMBL" id="CP030261">
    <property type="protein sequence ID" value="AXB56701.1"/>
    <property type="molecule type" value="Genomic_DNA"/>
</dbReference>
<keyword evidence="3" id="KW-1185">Reference proteome</keyword>
<evidence type="ECO:0000313" key="3">
    <source>
        <dbReference type="Proteomes" id="UP000251561"/>
    </source>
</evidence>
<protein>
    <recommendedName>
        <fullName evidence="4">Redox-active disulfide protein 2</fullName>
    </recommendedName>
</protein>
<accession>A0A344LS09</accession>
<evidence type="ECO:0008006" key="4">
    <source>
        <dbReference type="Google" id="ProtNLM"/>
    </source>
</evidence>
<evidence type="ECO:0000313" key="2">
    <source>
        <dbReference type="EMBL" id="AXB56701.1"/>
    </source>
</evidence>
<dbReference type="OrthoDB" id="771226at2"/>
<keyword evidence="1" id="KW-0812">Transmembrane</keyword>